<evidence type="ECO:0000313" key="12">
    <source>
        <dbReference type="EMBL" id="KRN77382.1"/>
    </source>
</evidence>
<dbReference type="GO" id="GO:0005886">
    <property type="term" value="C:plasma membrane"/>
    <property type="evidence" value="ECO:0007669"/>
    <property type="project" value="UniProtKB-SubCell"/>
</dbReference>
<evidence type="ECO:0000259" key="11">
    <source>
        <dbReference type="PROSITE" id="PS50928"/>
    </source>
</evidence>
<dbReference type="Pfam" id="PF12911">
    <property type="entry name" value="OppC_N"/>
    <property type="match status" value="1"/>
</dbReference>
<keyword evidence="7 10" id="KW-1133">Transmembrane helix</keyword>
<feature type="transmembrane region" description="Helical" evidence="10">
    <location>
        <begin position="259"/>
        <end position="284"/>
    </location>
</feature>
<keyword evidence="2 10" id="KW-0813">Transport</keyword>
<evidence type="ECO:0000256" key="6">
    <source>
        <dbReference type="ARBA" id="ARBA00022927"/>
    </source>
</evidence>
<feature type="domain" description="ABC transmembrane type-1" evidence="11">
    <location>
        <begin position="138"/>
        <end position="327"/>
    </location>
</feature>
<dbReference type="SUPFAM" id="SSF161098">
    <property type="entry name" value="MetI-like"/>
    <property type="match status" value="1"/>
</dbReference>
<feature type="transmembrane region" description="Helical" evidence="10">
    <location>
        <begin position="47"/>
        <end position="68"/>
    </location>
</feature>
<dbReference type="Pfam" id="PF00528">
    <property type="entry name" value="BPD_transp_1"/>
    <property type="match status" value="1"/>
</dbReference>
<dbReference type="AlphaFoldDB" id="A0A0R2JNC1"/>
<dbReference type="Gene3D" id="1.10.3720.10">
    <property type="entry name" value="MetI-like"/>
    <property type="match status" value="1"/>
</dbReference>
<keyword evidence="8 10" id="KW-0472">Membrane</keyword>
<evidence type="ECO:0000256" key="5">
    <source>
        <dbReference type="ARBA" id="ARBA00022856"/>
    </source>
</evidence>
<comment type="similarity">
    <text evidence="9">Belongs to the binding-protein-dependent transport system permease family. OppBC subfamily.</text>
</comment>
<dbReference type="PROSITE" id="PS50928">
    <property type="entry name" value="ABC_TM1"/>
    <property type="match status" value="1"/>
</dbReference>
<evidence type="ECO:0000256" key="1">
    <source>
        <dbReference type="ARBA" id="ARBA00004651"/>
    </source>
</evidence>
<dbReference type="PANTHER" id="PTHR43386:SF24">
    <property type="entry name" value="OLIGOPEPTIDE TRANSPORT SYSTEM PERMEASE PROTEIN AMID"/>
    <property type="match status" value="1"/>
</dbReference>
<protein>
    <submittedName>
        <fullName evidence="12">Oligopeptide abc superfamily atp binding cassette transporter, membrane protein</fullName>
    </submittedName>
</protein>
<keyword evidence="3" id="KW-1003">Cell membrane</keyword>
<reference evidence="12 13" key="1">
    <citation type="journal article" date="2015" name="Genome Announc.">
        <title>Expanding the biotechnology potential of lactobacilli through comparative genomics of 213 strains and associated genera.</title>
        <authorList>
            <person name="Sun Z."/>
            <person name="Harris H.M."/>
            <person name="McCann A."/>
            <person name="Guo C."/>
            <person name="Argimon S."/>
            <person name="Zhang W."/>
            <person name="Yang X."/>
            <person name="Jeffery I.B."/>
            <person name="Cooney J.C."/>
            <person name="Kagawa T.F."/>
            <person name="Liu W."/>
            <person name="Song Y."/>
            <person name="Salvetti E."/>
            <person name="Wrobel A."/>
            <person name="Rasinkangas P."/>
            <person name="Parkhill J."/>
            <person name="Rea M.C."/>
            <person name="O'Sullivan O."/>
            <person name="Ritari J."/>
            <person name="Douillard F.P."/>
            <person name="Paul Ross R."/>
            <person name="Yang R."/>
            <person name="Briner A.E."/>
            <person name="Felis G.E."/>
            <person name="de Vos W.M."/>
            <person name="Barrangou R."/>
            <person name="Klaenhammer T.R."/>
            <person name="Caufield P.W."/>
            <person name="Cui Y."/>
            <person name="Zhang H."/>
            <person name="O'Toole P.W."/>
        </authorList>
    </citation>
    <scope>NUCLEOTIDE SEQUENCE [LARGE SCALE GENOMIC DNA]</scope>
    <source>
        <strain evidence="12 13">DSM 20014</strain>
    </source>
</reference>
<dbReference type="InterPro" id="IPR035906">
    <property type="entry name" value="MetI-like_sf"/>
</dbReference>
<keyword evidence="4 10" id="KW-0812">Transmembrane</keyword>
<dbReference type="PANTHER" id="PTHR43386">
    <property type="entry name" value="OLIGOPEPTIDE TRANSPORT SYSTEM PERMEASE PROTEIN APPC"/>
    <property type="match status" value="1"/>
</dbReference>
<evidence type="ECO:0000256" key="7">
    <source>
        <dbReference type="ARBA" id="ARBA00022989"/>
    </source>
</evidence>
<organism evidence="12 13">
    <name type="scientific">Weissella minor</name>
    <dbReference type="NCBI Taxonomy" id="1620"/>
    <lineage>
        <taxon>Bacteria</taxon>
        <taxon>Bacillati</taxon>
        <taxon>Bacillota</taxon>
        <taxon>Bacilli</taxon>
        <taxon>Lactobacillales</taxon>
        <taxon>Lactobacillaceae</taxon>
        <taxon>Weissella</taxon>
    </lineage>
</organism>
<evidence type="ECO:0000313" key="13">
    <source>
        <dbReference type="Proteomes" id="UP000051673"/>
    </source>
</evidence>
<dbReference type="CDD" id="cd06261">
    <property type="entry name" value="TM_PBP2"/>
    <property type="match status" value="1"/>
</dbReference>
<keyword evidence="5" id="KW-0571">Peptide transport</keyword>
<dbReference type="OrthoDB" id="9797472at2"/>
<evidence type="ECO:0000256" key="8">
    <source>
        <dbReference type="ARBA" id="ARBA00023136"/>
    </source>
</evidence>
<evidence type="ECO:0000256" key="9">
    <source>
        <dbReference type="ARBA" id="ARBA00024202"/>
    </source>
</evidence>
<dbReference type="GO" id="GO:0055085">
    <property type="term" value="P:transmembrane transport"/>
    <property type="evidence" value="ECO:0007669"/>
    <property type="project" value="InterPro"/>
</dbReference>
<feature type="transmembrane region" description="Helical" evidence="10">
    <location>
        <begin position="142"/>
        <end position="165"/>
    </location>
</feature>
<keyword evidence="13" id="KW-1185">Reference proteome</keyword>
<feature type="transmembrane region" description="Helical" evidence="10">
    <location>
        <begin position="304"/>
        <end position="327"/>
    </location>
</feature>
<comment type="caution">
    <text evidence="12">The sequence shown here is derived from an EMBL/GenBank/DDBJ whole genome shotgun (WGS) entry which is preliminary data.</text>
</comment>
<name>A0A0R2JNC1_9LACO</name>
<dbReference type="GO" id="GO:0015833">
    <property type="term" value="P:peptide transport"/>
    <property type="evidence" value="ECO:0007669"/>
    <property type="project" value="UniProtKB-KW"/>
</dbReference>
<evidence type="ECO:0000256" key="10">
    <source>
        <dbReference type="RuleBase" id="RU363032"/>
    </source>
</evidence>
<gene>
    <name evidence="12" type="ORF">IV67_GL001740</name>
</gene>
<dbReference type="Proteomes" id="UP000051673">
    <property type="component" value="Unassembled WGS sequence"/>
</dbReference>
<proteinExistence type="inferred from homology"/>
<sequence length="340" mass="37607">MAELNQVSAADFELLPNDRKRNNETIEKPSLSFAQDAWRRLKKNKGAFISLWVIVVIVAAAFISIPYANTTTTAEQNVMQQNLPPKAPGNLPGFNGKQKVDGERFDAYKRADVKKGEYHIFGTDQFGRDIFKRVLYGTRVSLQVALIAALMDLVFGVTYGMISGWKGGRVDMVMQRIVEIISSVPNLVVFVLLILIMKPGLFSIALGIALTSWTSMSRLIRAEVLSLKEQDFISAAKTLGTSPWKIGLRHLVPNVSSTIIVQLMFTIPSAIFFEALLSFIGIGIPVPMASLGTLLNDGQTAFQFYPYQLVFPALILSALMIAFNLLADGLRDAFDPRTRD</sequence>
<keyword evidence="6" id="KW-0653">Protein transport</keyword>
<dbReference type="GO" id="GO:0015031">
    <property type="term" value="P:protein transport"/>
    <property type="evidence" value="ECO:0007669"/>
    <property type="project" value="UniProtKB-KW"/>
</dbReference>
<accession>A0A0R2JNC1</accession>
<evidence type="ECO:0000256" key="4">
    <source>
        <dbReference type="ARBA" id="ARBA00022692"/>
    </source>
</evidence>
<dbReference type="RefSeq" id="WP_057786957.1">
    <property type="nucleotide sequence ID" value="NZ_CBDALJ010000023.1"/>
</dbReference>
<dbReference type="EMBL" id="JQCD01000021">
    <property type="protein sequence ID" value="KRN77382.1"/>
    <property type="molecule type" value="Genomic_DNA"/>
</dbReference>
<evidence type="ECO:0000256" key="3">
    <source>
        <dbReference type="ARBA" id="ARBA00022475"/>
    </source>
</evidence>
<dbReference type="InterPro" id="IPR000515">
    <property type="entry name" value="MetI-like"/>
</dbReference>
<comment type="subcellular location">
    <subcellularLocation>
        <location evidence="1 10">Cell membrane</location>
        <topology evidence="1 10">Multi-pass membrane protein</topology>
    </subcellularLocation>
</comment>
<dbReference type="STRING" id="1620.IV67_GL001740"/>
<dbReference type="InterPro" id="IPR025966">
    <property type="entry name" value="OppC_N"/>
</dbReference>
<dbReference type="PATRIC" id="fig|1620.3.peg.1776"/>
<dbReference type="InterPro" id="IPR050366">
    <property type="entry name" value="BP-dependent_transpt_permease"/>
</dbReference>
<evidence type="ECO:0000256" key="2">
    <source>
        <dbReference type="ARBA" id="ARBA00022448"/>
    </source>
</evidence>